<keyword evidence="2" id="KW-1185">Reference proteome</keyword>
<proteinExistence type="predicted"/>
<sequence length="112" mass="12714">MRNCAKCGKRYHTDCTKISLEEYVMLIANSKLSFSYSHCLDVSQVAEQITETSTEGFRSFVITFGKVEMKLEGKINSQICVNDLQATMKVMEYELEKNPILGNNAEPIFSML</sequence>
<dbReference type="VEuPathDB" id="VectorBase:GPAI019243"/>
<protein>
    <submittedName>
        <fullName evidence="1">Uncharacterized protein</fullName>
    </submittedName>
</protein>
<dbReference type="AlphaFoldDB" id="A0A1A9ZMH0"/>
<reference evidence="1" key="2">
    <citation type="submission" date="2020-05" db="UniProtKB">
        <authorList>
            <consortium name="EnsemblMetazoa"/>
        </authorList>
    </citation>
    <scope>IDENTIFICATION</scope>
    <source>
        <strain evidence="1">IAEA</strain>
    </source>
</reference>
<name>A0A1A9ZMH0_GLOPL</name>
<reference evidence="2" key="1">
    <citation type="submission" date="2014-03" db="EMBL/GenBank/DDBJ databases">
        <authorList>
            <person name="Aksoy S."/>
            <person name="Warren W."/>
            <person name="Wilson R.K."/>
        </authorList>
    </citation>
    <scope>NUCLEOTIDE SEQUENCE [LARGE SCALE GENOMIC DNA]</scope>
    <source>
        <strain evidence="2">IAEA</strain>
    </source>
</reference>
<evidence type="ECO:0000313" key="2">
    <source>
        <dbReference type="Proteomes" id="UP000092445"/>
    </source>
</evidence>
<organism evidence="1 2">
    <name type="scientific">Glossina pallidipes</name>
    <name type="common">Tsetse fly</name>
    <dbReference type="NCBI Taxonomy" id="7398"/>
    <lineage>
        <taxon>Eukaryota</taxon>
        <taxon>Metazoa</taxon>
        <taxon>Ecdysozoa</taxon>
        <taxon>Arthropoda</taxon>
        <taxon>Hexapoda</taxon>
        <taxon>Insecta</taxon>
        <taxon>Pterygota</taxon>
        <taxon>Neoptera</taxon>
        <taxon>Endopterygota</taxon>
        <taxon>Diptera</taxon>
        <taxon>Brachycera</taxon>
        <taxon>Muscomorpha</taxon>
        <taxon>Hippoboscoidea</taxon>
        <taxon>Glossinidae</taxon>
        <taxon>Glossina</taxon>
    </lineage>
</organism>
<evidence type="ECO:0000313" key="1">
    <source>
        <dbReference type="EnsemblMetazoa" id="GPAI019243-PA"/>
    </source>
</evidence>
<dbReference type="Proteomes" id="UP000092445">
    <property type="component" value="Unassembled WGS sequence"/>
</dbReference>
<dbReference type="EnsemblMetazoa" id="GPAI019243-RA">
    <property type="protein sequence ID" value="GPAI019243-PA"/>
    <property type="gene ID" value="GPAI019243"/>
</dbReference>
<accession>A0A1A9ZMH0</accession>